<dbReference type="GO" id="GO:0009103">
    <property type="term" value="P:lipopolysaccharide biosynthetic process"/>
    <property type="evidence" value="ECO:0007669"/>
    <property type="project" value="TreeGrafter"/>
</dbReference>
<evidence type="ECO:0000259" key="2">
    <source>
        <dbReference type="Pfam" id="PF00534"/>
    </source>
</evidence>
<dbReference type="OrthoDB" id="9801609at2"/>
<dbReference type="SUPFAM" id="SSF53756">
    <property type="entry name" value="UDP-Glycosyltransferase/glycogen phosphorylase"/>
    <property type="match status" value="1"/>
</dbReference>
<dbReference type="Gene3D" id="3.40.50.2000">
    <property type="entry name" value="Glycogen Phosphorylase B"/>
    <property type="match status" value="2"/>
</dbReference>
<dbReference type="AlphaFoldDB" id="A0A5S5DF54"/>
<protein>
    <submittedName>
        <fullName evidence="3">Glycosyltransferase involved in cell wall biosynthesis</fullName>
    </submittedName>
</protein>
<keyword evidence="1 3" id="KW-0808">Transferase</keyword>
<feature type="domain" description="Glycosyl transferase family 1" evidence="2">
    <location>
        <begin position="198"/>
        <end position="351"/>
    </location>
</feature>
<keyword evidence="4" id="KW-1185">Reference proteome</keyword>
<evidence type="ECO:0000313" key="3">
    <source>
        <dbReference type="EMBL" id="TYP94607.1"/>
    </source>
</evidence>
<gene>
    <name evidence="3" type="ORF">BC792_11115</name>
</gene>
<evidence type="ECO:0000313" key="4">
    <source>
        <dbReference type="Proteomes" id="UP000325105"/>
    </source>
</evidence>
<dbReference type="InterPro" id="IPR001296">
    <property type="entry name" value="Glyco_trans_1"/>
</dbReference>
<proteinExistence type="predicted"/>
<name>A0A5S5DF54_9SPHI</name>
<dbReference type="EMBL" id="VNHX01000011">
    <property type="protein sequence ID" value="TYP94607.1"/>
    <property type="molecule type" value="Genomic_DNA"/>
</dbReference>
<dbReference type="PANTHER" id="PTHR46401:SF2">
    <property type="entry name" value="GLYCOSYLTRANSFERASE WBBK-RELATED"/>
    <property type="match status" value="1"/>
</dbReference>
<dbReference type="Pfam" id="PF00534">
    <property type="entry name" value="Glycos_transf_1"/>
    <property type="match status" value="1"/>
</dbReference>
<dbReference type="RefSeq" id="WP_148908739.1">
    <property type="nucleotide sequence ID" value="NZ_VNHX01000011.1"/>
</dbReference>
<organism evidence="3 4">
    <name type="scientific">Sphingobacterium allocomposti</name>
    <dbReference type="NCBI Taxonomy" id="415956"/>
    <lineage>
        <taxon>Bacteria</taxon>
        <taxon>Pseudomonadati</taxon>
        <taxon>Bacteroidota</taxon>
        <taxon>Sphingobacteriia</taxon>
        <taxon>Sphingobacteriales</taxon>
        <taxon>Sphingobacteriaceae</taxon>
        <taxon>Sphingobacterium</taxon>
    </lineage>
</organism>
<dbReference type="GO" id="GO:0016757">
    <property type="term" value="F:glycosyltransferase activity"/>
    <property type="evidence" value="ECO:0007669"/>
    <property type="project" value="InterPro"/>
</dbReference>
<dbReference type="PANTHER" id="PTHR46401">
    <property type="entry name" value="GLYCOSYLTRANSFERASE WBBK-RELATED"/>
    <property type="match status" value="1"/>
</dbReference>
<accession>A0A5S5DF54</accession>
<evidence type="ECO:0000256" key="1">
    <source>
        <dbReference type="ARBA" id="ARBA00022679"/>
    </source>
</evidence>
<reference evidence="3 4" key="1">
    <citation type="submission" date="2019-07" db="EMBL/GenBank/DDBJ databases">
        <title>Genomic Encyclopedia of Archaeal and Bacterial Type Strains, Phase II (KMG-II): from individual species to whole genera.</title>
        <authorList>
            <person name="Goeker M."/>
        </authorList>
    </citation>
    <scope>NUCLEOTIDE SEQUENCE [LARGE SCALE GENOMIC DNA]</scope>
    <source>
        <strain evidence="3 4">DSM 18850</strain>
    </source>
</reference>
<comment type="caution">
    <text evidence="3">The sequence shown here is derived from an EMBL/GenBank/DDBJ whole genome shotgun (WGS) entry which is preliminary data.</text>
</comment>
<sequence>MSVLIIDGSNLRSGGGVTHLVEILNNMNIERFPFEKVIVFSGKKTLQKIKNNSIIEKRSHILLNMSLPFILLWKFLYLERFLKKLKEKAVLLDPAGTYNGTFRPYISMSRNMLIFEEQESNRFQEWKMRERFRILRKQQVKTFNKAQGIIFISNYAKETILPFLKPREFDYKLIHHGVSKRFRSLPKVQYPISSYTVEKPFKFLYVSPITVYKHQKNVLRAFHELFHVDKLPVKITFVGDYYEPEYKEFLEVKSRLDPKNDFSEYVGKIDYQMLDVYYKEADGIIFASTCENMPNVLIESMTSGSPLLCSNKKPMSEFLGPNFPFSIDPTRVSSIVETTRYFLNNPKTRMQSIMDNLENSESYDWAICSKETFSYLSRFIN</sequence>
<dbReference type="Proteomes" id="UP000325105">
    <property type="component" value="Unassembled WGS sequence"/>
</dbReference>